<proteinExistence type="predicted"/>
<evidence type="ECO:0000313" key="1">
    <source>
        <dbReference type="EMBL" id="SVE50534.1"/>
    </source>
</evidence>
<feature type="non-terminal residue" evidence="1">
    <location>
        <position position="29"/>
    </location>
</feature>
<dbReference type="InterPro" id="IPR046342">
    <property type="entry name" value="CBS_dom_sf"/>
</dbReference>
<gene>
    <name evidence="1" type="ORF">METZ01_LOCUS503388</name>
</gene>
<dbReference type="AlphaFoldDB" id="A0A383E1T7"/>
<organism evidence="1">
    <name type="scientific">marine metagenome</name>
    <dbReference type="NCBI Taxonomy" id="408172"/>
    <lineage>
        <taxon>unclassified sequences</taxon>
        <taxon>metagenomes</taxon>
        <taxon>ecological metagenomes</taxon>
    </lineage>
</organism>
<dbReference type="SUPFAM" id="SSF54631">
    <property type="entry name" value="CBS-domain pair"/>
    <property type="match status" value="1"/>
</dbReference>
<dbReference type="EMBL" id="UINC01221968">
    <property type="protein sequence ID" value="SVE50534.1"/>
    <property type="molecule type" value="Genomic_DNA"/>
</dbReference>
<evidence type="ECO:0008006" key="2">
    <source>
        <dbReference type="Google" id="ProtNLM"/>
    </source>
</evidence>
<reference evidence="1" key="1">
    <citation type="submission" date="2018-05" db="EMBL/GenBank/DDBJ databases">
        <authorList>
            <person name="Lanie J.A."/>
            <person name="Ng W.-L."/>
            <person name="Kazmierczak K.M."/>
            <person name="Andrzejewski T.M."/>
            <person name="Davidsen T.M."/>
            <person name="Wayne K.J."/>
            <person name="Tettelin H."/>
            <person name="Glass J.I."/>
            <person name="Rusch D."/>
            <person name="Podicherti R."/>
            <person name="Tsui H.-C.T."/>
            <person name="Winkler M.E."/>
        </authorList>
    </citation>
    <scope>NUCLEOTIDE SEQUENCE</scope>
</reference>
<sequence>MAKAGEKCLIVVDNNGFLVGTLSDGDLRK</sequence>
<name>A0A383E1T7_9ZZZZ</name>
<accession>A0A383E1T7</accession>
<protein>
    <recommendedName>
        <fullName evidence="2">CBS domain-containing protein</fullName>
    </recommendedName>
</protein>